<feature type="region of interest" description="Disordered" evidence="11">
    <location>
        <begin position="404"/>
        <end position="447"/>
    </location>
</feature>
<comment type="caution">
    <text evidence="14">The sequence shown here is derived from an EMBL/GenBank/DDBJ whole genome shotgun (WGS) entry which is preliminary data.</text>
</comment>
<dbReference type="Proteomes" id="UP000003704">
    <property type="component" value="Unassembled WGS sequence"/>
</dbReference>
<dbReference type="Pfam" id="PF00691">
    <property type="entry name" value="OmpA"/>
    <property type="match status" value="1"/>
</dbReference>
<feature type="domain" description="OmpA-like" evidence="13">
    <location>
        <begin position="291"/>
        <end position="406"/>
    </location>
</feature>
<dbReference type="PATRIC" id="fig|1172194.4.peg.1703"/>
<dbReference type="STRING" id="1172194.WQQ_17620"/>
<comment type="subcellular location">
    <subcellularLocation>
        <location evidence="1">Cell outer membrane</location>
        <topology evidence="1">Multi-pass membrane protein</topology>
    </subcellularLocation>
</comment>
<dbReference type="PRINTS" id="PR01021">
    <property type="entry name" value="OMPADOMAIN"/>
</dbReference>
<keyword evidence="3" id="KW-1134">Transmembrane beta strand</keyword>
<keyword evidence="6" id="KW-0406">Ion transport</keyword>
<evidence type="ECO:0000256" key="10">
    <source>
        <dbReference type="PROSITE-ProRule" id="PRU00473"/>
    </source>
</evidence>
<evidence type="ECO:0000313" key="15">
    <source>
        <dbReference type="Proteomes" id="UP000003704"/>
    </source>
</evidence>
<dbReference type="PROSITE" id="PS51123">
    <property type="entry name" value="OMPA_2"/>
    <property type="match status" value="1"/>
</dbReference>
<gene>
    <name evidence="14" type="ORF">WQQ_17620</name>
</gene>
<dbReference type="GO" id="GO:0006811">
    <property type="term" value="P:monoatomic ion transport"/>
    <property type="evidence" value="ECO:0007669"/>
    <property type="project" value="UniProtKB-KW"/>
</dbReference>
<dbReference type="AlphaFoldDB" id="I8TCG7"/>
<dbReference type="InterPro" id="IPR006665">
    <property type="entry name" value="OmpA-like"/>
</dbReference>
<dbReference type="CDD" id="cd07185">
    <property type="entry name" value="OmpA_C-like"/>
    <property type="match status" value="1"/>
</dbReference>
<dbReference type="GO" id="GO:0015288">
    <property type="term" value="F:porin activity"/>
    <property type="evidence" value="ECO:0007669"/>
    <property type="project" value="UniProtKB-KW"/>
</dbReference>
<evidence type="ECO:0000256" key="12">
    <source>
        <dbReference type="SAM" id="SignalP"/>
    </source>
</evidence>
<feature type="signal peptide" evidence="12">
    <location>
        <begin position="1"/>
        <end position="21"/>
    </location>
</feature>
<evidence type="ECO:0000313" key="14">
    <source>
        <dbReference type="EMBL" id="EIT71625.1"/>
    </source>
</evidence>
<keyword evidence="2" id="KW-0813">Transport</keyword>
<dbReference type="GO" id="GO:0009279">
    <property type="term" value="C:cell outer membrane"/>
    <property type="evidence" value="ECO:0007669"/>
    <property type="project" value="UniProtKB-SubCell"/>
</dbReference>
<dbReference type="InterPro" id="IPR027385">
    <property type="entry name" value="Beta-barrel_OMP"/>
</dbReference>
<name>I8TCG7_9GAMM</name>
<keyword evidence="7" id="KW-0626">Porin</keyword>
<evidence type="ECO:0000256" key="4">
    <source>
        <dbReference type="ARBA" id="ARBA00022692"/>
    </source>
</evidence>
<feature type="compositionally biased region" description="Basic and acidic residues" evidence="11">
    <location>
        <begin position="331"/>
        <end position="342"/>
    </location>
</feature>
<keyword evidence="4" id="KW-0812">Transmembrane</keyword>
<dbReference type="PANTHER" id="PTHR30329:SF21">
    <property type="entry name" value="LIPOPROTEIN YIAD-RELATED"/>
    <property type="match status" value="1"/>
</dbReference>
<reference evidence="14 15" key="1">
    <citation type="journal article" date="2012" name="J. Bacteriol.">
        <title>Genome Sequence of n-Alkane-Degrading Hydrocarboniphaga effusa Strain AP103T (ATCC BAA-332T).</title>
        <authorList>
            <person name="Chang H.K."/>
            <person name="Zylstra G.J."/>
            <person name="Chae J.C."/>
        </authorList>
    </citation>
    <scope>NUCLEOTIDE SEQUENCE [LARGE SCALE GENOMIC DNA]</scope>
    <source>
        <strain evidence="14 15">AP103</strain>
    </source>
</reference>
<dbReference type="Gene3D" id="2.40.160.20">
    <property type="match status" value="1"/>
</dbReference>
<organism evidence="14 15">
    <name type="scientific">Hydrocarboniphaga effusa AP103</name>
    <dbReference type="NCBI Taxonomy" id="1172194"/>
    <lineage>
        <taxon>Bacteria</taxon>
        <taxon>Pseudomonadati</taxon>
        <taxon>Pseudomonadota</taxon>
        <taxon>Gammaproteobacteria</taxon>
        <taxon>Nevskiales</taxon>
        <taxon>Nevskiaceae</taxon>
        <taxon>Hydrocarboniphaga</taxon>
    </lineage>
</organism>
<keyword evidence="8 10" id="KW-0472">Membrane</keyword>
<keyword evidence="9" id="KW-0998">Cell outer membrane</keyword>
<accession>I8TCG7</accession>
<dbReference type="InterPro" id="IPR011250">
    <property type="entry name" value="OMP/PagP_B-barrel"/>
</dbReference>
<keyword evidence="15" id="KW-1185">Reference proteome</keyword>
<evidence type="ECO:0000256" key="5">
    <source>
        <dbReference type="ARBA" id="ARBA00022729"/>
    </source>
</evidence>
<evidence type="ECO:0000256" key="1">
    <source>
        <dbReference type="ARBA" id="ARBA00004571"/>
    </source>
</evidence>
<dbReference type="GO" id="GO:0046930">
    <property type="term" value="C:pore complex"/>
    <property type="evidence" value="ECO:0007669"/>
    <property type="project" value="UniProtKB-KW"/>
</dbReference>
<proteinExistence type="predicted"/>
<dbReference type="EMBL" id="AKGD01000001">
    <property type="protein sequence ID" value="EIT71625.1"/>
    <property type="molecule type" value="Genomic_DNA"/>
</dbReference>
<dbReference type="InterPro" id="IPR036737">
    <property type="entry name" value="OmpA-like_sf"/>
</dbReference>
<feature type="compositionally biased region" description="Low complexity" evidence="11">
    <location>
        <begin position="410"/>
        <end position="447"/>
    </location>
</feature>
<feature type="chain" id="PRO_5003714265" description="OmpA-like domain-containing protein" evidence="12">
    <location>
        <begin position="22"/>
        <end position="447"/>
    </location>
</feature>
<feature type="region of interest" description="Disordered" evidence="11">
    <location>
        <begin position="331"/>
        <end position="352"/>
    </location>
</feature>
<evidence type="ECO:0000259" key="13">
    <source>
        <dbReference type="PROSITE" id="PS51123"/>
    </source>
</evidence>
<dbReference type="PANTHER" id="PTHR30329">
    <property type="entry name" value="STATOR ELEMENT OF FLAGELLAR MOTOR COMPLEX"/>
    <property type="match status" value="1"/>
</dbReference>
<evidence type="ECO:0000256" key="11">
    <source>
        <dbReference type="SAM" id="MobiDB-lite"/>
    </source>
</evidence>
<feature type="region of interest" description="Disordered" evidence="11">
    <location>
        <begin position="371"/>
        <end position="392"/>
    </location>
</feature>
<evidence type="ECO:0000256" key="7">
    <source>
        <dbReference type="ARBA" id="ARBA00023114"/>
    </source>
</evidence>
<evidence type="ECO:0000256" key="3">
    <source>
        <dbReference type="ARBA" id="ARBA00022452"/>
    </source>
</evidence>
<dbReference type="InterPro" id="IPR050330">
    <property type="entry name" value="Bact_OuterMem_StrucFunc"/>
</dbReference>
<dbReference type="Gene3D" id="3.30.1330.60">
    <property type="entry name" value="OmpA-like domain"/>
    <property type="match status" value="1"/>
</dbReference>
<evidence type="ECO:0000256" key="2">
    <source>
        <dbReference type="ARBA" id="ARBA00022448"/>
    </source>
</evidence>
<protein>
    <recommendedName>
        <fullName evidence="13">OmpA-like domain-containing protein</fullName>
    </recommendedName>
</protein>
<dbReference type="Pfam" id="PF13505">
    <property type="entry name" value="OMP_b-brl"/>
    <property type="match status" value="1"/>
</dbReference>
<evidence type="ECO:0000256" key="9">
    <source>
        <dbReference type="ARBA" id="ARBA00023237"/>
    </source>
</evidence>
<sequence>MVGAQVGFLIVLGTTSTAAFAGDGWYLGASAGATFADSQKFKVDFANQTVNNRSGRFAKVDLQDGWIGGIGGGYAFSSGLRTELVFDRRRNDLDKLVQPASGPFGNQGGPATNVRGHEIVNSAMANVWFDLFKSSWFHPYIGGGGGYAQLSLRDAGYNNVDFLSKHDALLAYQYGGGLTIDLGPHWAVSLDYRRFATEKGKFNLLADDSSPSKFKFGYEADEAFLSVRYYFGGKPEAPREEAPQAEEPVTVVEPVEAEIPVAESTPGPVAPSATCEAPKPGQRISLDGCKVGDTLVLRGVTFEFNKATLTPDAKSILDEVADELNARGDIKVEVDGHTDSRGSDSYNQQLSEGRADAVKAYLAERGIDPSRMTANGFGETQPIADNETDEGRELNRRVELKVIDAGGGAATPAEPVAEAVPTESTEPVESAEPVEPAAEASETQPIE</sequence>
<dbReference type="SUPFAM" id="SSF56925">
    <property type="entry name" value="OMPA-like"/>
    <property type="match status" value="1"/>
</dbReference>
<dbReference type="InterPro" id="IPR006664">
    <property type="entry name" value="OMP_bac"/>
</dbReference>
<evidence type="ECO:0000256" key="6">
    <source>
        <dbReference type="ARBA" id="ARBA00023065"/>
    </source>
</evidence>
<keyword evidence="5 12" id="KW-0732">Signal</keyword>
<dbReference type="SUPFAM" id="SSF103088">
    <property type="entry name" value="OmpA-like"/>
    <property type="match status" value="1"/>
</dbReference>
<evidence type="ECO:0000256" key="8">
    <source>
        <dbReference type="ARBA" id="ARBA00023136"/>
    </source>
</evidence>